<protein>
    <recommendedName>
        <fullName evidence="4">Glucose-methanol-choline oxidoreductase N-terminal domain-containing protein</fullName>
    </recommendedName>
</protein>
<dbReference type="PANTHER" id="PTHR11552">
    <property type="entry name" value="GLUCOSE-METHANOL-CHOLINE GMC OXIDOREDUCTASE"/>
    <property type="match status" value="1"/>
</dbReference>
<dbReference type="PANTHER" id="PTHR11552:SF147">
    <property type="entry name" value="CHOLINE DEHYDROGENASE, MITOCHONDRIAL"/>
    <property type="match status" value="1"/>
</dbReference>
<comment type="similarity">
    <text evidence="1">Belongs to the GMC oxidoreductase family.</text>
</comment>
<reference evidence="2" key="1">
    <citation type="submission" date="2021-02" db="EMBL/GenBank/DDBJ databases">
        <authorList>
            <person name="Nowell W R."/>
        </authorList>
    </citation>
    <scope>NUCLEOTIDE SEQUENCE</scope>
</reference>
<evidence type="ECO:0008006" key="4">
    <source>
        <dbReference type="Google" id="ProtNLM"/>
    </source>
</evidence>
<organism evidence="2 3">
    <name type="scientific">Rotaria magnacalcarata</name>
    <dbReference type="NCBI Taxonomy" id="392030"/>
    <lineage>
        <taxon>Eukaryota</taxon>
        <taxon>Metazoa</taxon>
        <taxon>Spiralia</taxon>
        <taxon>Gnathifera</taxon>
        <taxon>Rotifera</taxon>
        <taxon>Eurotatoria</taxon>
        <taxon>Bdelloidea</taxon>
        <taxon>Philodinida</taxon>
        <taxon>Philodinidae</taxon>
        <taxon>Rotaria</taxon>
    </lineage>
</organism>
<evidence type="ECO:0000313" key="2">
    <source>
        <dbReference type="EMBL" id="CAF4277217.1"/>
    </source>
</evidence>
<dbReference type="InterPro" id="IPR012132">
    <property type="entry name" value="GMC_OxRdtase"/>
</dbReference>
<evidence type="ECO:0000256" key="1">
    <source>
        <dbReference type="ARBA" id="ARBA00010790"/>
    </source>
</evidence>
<gene>
    <name evidence="2" type="ORF">OVN521_LOCUS30426</name>
</gene>
<sequence>MRLCVENIWMRIDIFLIYVLIDFGVHGSRLEYPYASRHDIPVCSSALRSSSNIHLQERYDVIVIGAGAAGSIASTKLATALDMKILLVEAGIQTGSNDNENITDPALWLNVVHNDTLEWLFTTVAQTALNNRIISLGFAKGTGGSAMHNAMGYVRGGQKW</sequence>
<keyword evidence="3" id="KW-1185">Reference proteome</keyword>
<proteinExistence type="inferred from homology"/>
<name>A0A820GB61_9BILA</name>
<dbReference type="Gene3D" id="3.50.50.60">
    <property type="entry name" value="FAD/NAD(P)-binding domain"/>
    <property type="match status" value="1"/>
</dbReference>
<dbReference type="InterPro" id="IPR036188">
    <property type="entry name" value="FAD/NAD-bd_sf"/>
</dbReference>
<dbReference type="GO" id="GO:0016491">
    <property type="term" value="F:oxidoreductase activity"/>
    <property type="evidence" value="ECO:0007669"/>
    <property type="project" value="TreeGrafter"/>
</dbReference>
<dbReference type="EMBL" id="CAJOBG010009964">
    <property type="protein sequence ID" value="CAF4277217.1"/>
    <property type="molecule type" value="Genomic_DNA"/>
</dbReference>
<comment type="caution">
    <text evidence="2">The sequence shown here is derived from an EMBL/GenBank/DDBJ whole genome shotgun (WGS) entry which is preliminary data.</text>
</comment>
<evidence type="ECO:0000313" key="3">
    <source>
        <dbReference type="Proteomes" id="UP000663866"/>
    </source>
</evidence>
<accession>A0A820GB61</accession>
<dbReference type="AlphaFoldDB" id="A0A820GB61"/>
<dbReference type="GO" id="GO:0050660">
    <property type="term" value="F:flavin adenine dinucleotide binding"/>
    <property type="evidence" value="ECO:0007669"/>
    <property type="project" value="InterPro"/>
</dbReference>
<dbReference type="Proteomes" id="UP000663866">
    <property type="component" value="Unassembled WGS sequence"/>
</dbReference>
<dbReference type="SUPFAM" id="SSF51905">
    <property type="entry name" value="FAD/NAD(P)-binding domain"/>
    <property type="match status" value="1"/>
</dbReference>